<evidence type="ECO:0000313" key="2">
    <source>
        <dbReference type="EMBL" id="TVU07099.1"/>
    </source>
</evidence>
<protein>
    <recommendedName>
        <fullName evidence="1">KIB1-4 beta-propeller domain-containing protein</fullName>
    </recommendedName>
</protein>
<reference evidence="2 3" key="1">
    <citation type="journal article" date="2019" name="Sci. Rep.">
        <title>A high-quality genome of Eragrostis curvula grass provides insights into Poaceae evolution and supports new strategies to enhance forage quality.</title>
        <authorList>
            <person name="Carballo J."/>
            <person name="Santos B.A.C.M."/>
            <person name="Zappacosta D."/>
            <person name="Garbus I."/>
            <person name="Selva J.P."/>
            <person name="Gallo C.A."/>
            <person name="Diaz A."/>
            <person name="Albertini E."/>
            <person name="Caccamo M."/>
            <person name="Echenique V."/>
        </authorList>
    </citation>
    <scope>NUCLEOTIDE SEQUENCE [LARGE SCALE GENOMIC DNA]</scope>
    <source>
        <strain evidence="3">cv. Victoria</strain>
        <tissue evidence="2">Leaf</tissue>
    </source>
</reference>
<comment type="caution">
    <text evidence="2">The sequence shown here is derived from an EMBL/GenBank/DDBJ whole genome shotgun (WGS) entry which is preliminary data.</text>
</comment>
<dbReference type="PANTHER" id="PTHR45560:SF4">
    <property type="entry name" value="OS04G0164500 PROTEIN"/>
    <property type="match status" value="1"/>
</dbReference>
<keyword evidence="3" id="KW-1185">Reference proteome</keyword>
<dbReference type="InterPro" id="IPR005174">
    <property type="entry name" value="KIB1-4_b-propeller"/>
</dbReference>
<dbReference type="Gramene" id="TVU07099">
    <property type="protein sequence ID" value="TVU07099"/>
    <property type="gene ID" value="EJB05_47140"/>
</dbReference>
<name>A0A5J9T6Q5_9POAL</name>
<evidence type="ECO:0000313" key="3">
    <source>
        <dbReference type="Proteomes" id="UP000324897"/>
    </source>
</evidence>
<gene>
    <name evidence="2" type="ORF">EJB05_47140</name>
</gene>
<dbReference type="AlphaFoldDB" id="A0A5J9T6Q5"/>
<dbReference type="OrthoDB" id="694239at2759"/>
<evidence type="ECO:0000259" key="1">
    <source>
        <dbReference type="Pfam" id="PF03478"/>
    </source>
</evidence>
<dbReference type="PANTHER" id="PTHR45560">
    <property type="entry name" value="OS04G0163150 PROTEIN-RELATED"/>
    <property type="match status" value="1"/>
</dbReference>
<sequence>MIGSRGRGKQAPPRRRQDKISGAINFIERLPPDLLAEIHRHLTFLDRIAFALVVRRFVGHVLKPDTQPLLVLPSTASDEKATIVSIADHKRRPAAVPACDPAMRGHVVVGSSHGWLVTADAKGALRLANPVTGVQTELPSVATIPLFNVRAGMWYDLDGEAFARLRFAGPPPYDGAATWGPTPPRCVTLRAEQLRQSFYRMVVLSASPLSGSYAAMIVTAPFFGAPAFATSDDPNWRFAPSHEGVEDAIHHDGRFYSLTYSGLIEAWDRDIDSGGAFTSKVAAPRLNVASDDKRRKYLAVAPDGRFMVVFKESMEVKVNKWSSPKWTCEFKVQRLNETRQLWEDIPDIGDMAIFVGINSSVCVPTTGPGIRPGCVYFTEDEIGKASLRQENYISYHDADDELRRVGVYSFKKLRVDRIIRKPEELPRWPLPAWFTPSAF</sequence>
<accession>A0A5J9T6Q5</accession>
<feature type="domain" description="KIB1-4 beta-propeller" evidence="1">
    <location>
        <begin position="84"/>
        <end position="408"/>
    </location>
</feature>
<dbReference type="EMBL" id="RWGY01000045">
    <property type="protein sequence ID" value="TVU07099.1"/>
    <property type="molecule type" value="Genomic_DNA"/>
</dbReference>
<proteinExistence type="predicted"/>
<feature type="non-terminal residue" evidence="2">
    <location>
        <position position="1"/>
    </location>
</feature>
<organism evidence="2 3">
    <name type="scientific">Eragrostis curvula</name>
    <name type="common">weeping love grass</name>
    <dbReference type="NCBI Taxonomy" id="38414"/>
    <lineage>
        <taxon>Eukaryota</taxon>
        <taxon>Viridiplantae</taxon>
        <taxon>Streptophyta</taxon>
        <taxon>Embryophyta</taxon>
        <taxon>Tracheophyta</taxon>
        <taxon>Spermatophyta</taxon>
        <taxon>Magnoliopsida</taxon>
        <taxon>Liliopsida</taxon>
        <taxon>Poales</taxon>
        <taxon>Poaceae</taxon>
        <taxon>PACMAD clade</taxon>
        <taxon>Chloridoideae</taxon>
        <taxon>Eragrostideae</taxon>
        <taxon>Eragrostidinae</taxon>
        <taxon>Eragrostis</taxon>
    </lineage>
</organism>
<dbReference type="Proteomes" id="UP000324897">
    <property type="component" value="Unassembled WGS sequence"/>
</dbReference>
<dbReference type="Pfam" id="PF03478">
    <property type="entry name" value="Beta-prop_KIB1-4"/>
    <property type="match status" value="1"/>
</dbReference>